<name>A0A1Q8W335_9ACTO</name>
<gene>
    <name evidence="1" type="ORF">BKH27_00375</name>
</gene>
<comment type="caution">
    <text evidence="1">The sequence shown here is derived from an EMBL/GenBank/DDBJ whole genome shotgun (WGS) entry which is preliminary data.</text>
</comment>
<proteinExistence type="predicted"/>
<dbReference type="AlphaFoldDB" id="A0A1Q8W335"/>
<evidence type="ECO:0000313" key="2">
    <source>
        <dbReference type="Proteomes" id="UP000185772"/>
    </source>
</evidence>
<sequence>MSLPILDLLNSTPADEGPRPGSDHAMVAVARVLDVANGGTTVTVSLLGSAGITLPATVSTWTGVETAYVLLDPSTGRPIHVLGPAPAPKIAPVSFKPPKATTRTVTRTAYPIWTGTHAPAGWNRFGAAIVGHPRDLNQGDAGTGTLTGLATYGQQIPAIGATSITRATLTATGNGANPNTWNAVFQCATYTDDGPQATGPQATGTITNSQTSSIDVTALADGLLAGHGIALVGAVYGGLRGQGDSMVLSLQCEVES</sequence>
<protein>
    <submittedName>
        <fullName evidence="1">Uncharacterized protein</fullName>
    </submittedName>
</protein>
<evidence type="ECO:0000313" key="1">
    <source>
        <dbReference type="EMBL" id="OLO56000.1"/>
    </source>
</evidence>
<organism evidence="1 2">
    <name type="scientific">Actinomyces oris</name>
    <dbReference type="NCBI Taxonomy" id="544580"/>
    <lineage>
        <taxon>Bacteria</taxon>
        <taxon>Bacillati</taxon>
        <taxon>Actinomycetota</taxon>
        <taxon>Actinomycetes</taxon>
        <taxon>Actinomycetales</taxon>
        <taxon>Actinomycetaceae</taxon>
        <taxon>Actinomyces</taxon>
    </lineage>
</organism>
<accession>A0A1Q8W335</accession>
<dbReference type="EMBL" id="MSKM01000001">
    <property type="protein sequence ID" value="OLO56000.1"/>
    <property type="molecule type" value="Genomic_DNA"/>
</dbReference>
<reference evidence="1 2" key="1">
    <citation type="submission" date="2016-12" db="EMBL/GenBank/DDBJ databases">
        <title>Genomic comparison of strains in the 'Actinomyces naeslundii' group.</title>
        <authorList>
            <person name="Mughal S.R."/>
            <person name="Do T."/>
            <person name="Gilbert S.C."/>
            <person name="Witherden E.A."/>
            <person name="Didelot X."/>
            <person name="Beighton D."/>
        </authorList>
    </citation>
    <scope>NUCLEOTIDE SEQUENCE [LARGE SCALE GENOMIC DNA]</scope>
    <source>
        <strain evidence="1 2">MMRCO6-1</strain>
    </source>
</reference>
<dbReference type="Proteomes" id="UP000185772">
    <property type="component" value="Unassembled WGS sequence"/>
</dbReference>
<dbReference type="RefSeq" id="WP_070661127.1">
    <property type="nucleotide sequence ID" value="NZ_MSKM01000001.1"/>
</dbReference>